<evidence type="ECO:0000313" key="1">
    <source>
        <dbReference type="EMBL" id="TXG76318.1"/>
    </source>
</evidence>
<protein>
    <submittedName>
        <fullName evidence="1">Uncharacterized protein</fullName>
    </submittedName>
</protein>
<accession>A0A5C7J4Y7</accession>
<dbReference type="Proteomes" id="UP000321026">
    <property type="component" value="Unassembled WGS sequence"/>
</dbReference>
<proteinExistence type="predicted"/>
<sequence>MNKEQKIALIRGIIKVWGGFSPSEADETFGLCVGKLGNLVGMVEYLSMDCIDVSVFTPSSYSSDSLQDYTMKYEEATDEVLDALVSLCRKYNEVMLEQEEE</sequence>
<evidence type="ECO:0000313" key="2">
    <source>
        <dbReference type="Proteomes" id="UP000321026"/>
    </source>
</evidence>
<gene>
    <name evidence="1" type="ORF">E6Q11_04875</name>
</gene>
<name>A0A5C7J4Y7_9BACT</name>
<dbReference type="EMBL" id="SSDS01000076">
    <property type="protein sequence ID" value="TXG76318.1"/>
    <property type="molecule type" value="Genomic_DNA"/>
</dbReference>
<organism evidence="1 2">
    <name type="scientific">Candidatus Dojkabacteria bacterium</name>
    <dbReference type="NCBI Taxonomy" id="2099670"/>
    <lineage>
        <taxon>Bacteria</taxon>
        <taxon>Candidatus Dojkabacteria</taxon>
    </lineage>
</organism>
<comment type="caution">
    <text evidence="1">The sequence shown here is derived from an EMBL/GenBank/DDBJ whole genome shotgun (WGS) entry which is preliminary data.</text>
</comment>
<reference evidence="1 2" key="1">
    <citation type="submission" date="2018-09" db="EMBL/GenBank/DDBJ databases">
        <title>Metagenome Assembled Genomes from an Advanced Water Purification Facility.</title>
        <authorList>
            <person name="Stamps B.W."/>
            <person name="Spear J.R."/>
        </authorList>
    </citation>
    <scope>NUCLEOTIDE SEQUENCE [LARGE SCALE GENOMIC DNA]</scope>
    <source>
        <strain evidence="1">Bin_63_2</strain>
    </source>
</reference>
<dbReference type="AlphaFoldDB" id="A0A5C7J4Y7"/>